<dbReference type="OrthoDB" id="339677at2"/>
<feature type="chain" id="PRO_5043205132" evidence="1">
    <location>
        <begin position="20"/>
        <end position="115"/>
    </location>
</feature>
<dbReference type="RefSeq" id="WP_135588984.1">
    <property type="nucleotide sequence ID" value="NZ_RQGO01000008.1"/>
</dbReference>
<organism evidence="2 3">
    <name type="scientific">Leptospira congkakensis</name>
    <dbReference type="NCBI Taxonomy" id="2484932"/>
    <lineage>
        <taxon>Bacteria</taxon>
        <taxon>Pseudomonadati</taxon>
        <taxon>Spirochaetota</taxon>
        <taxon>Spirochaetia</taxon>
        <taxon>Leptospirales</taxon>
        <taxon>Leptospiraceae</taxon>
        <taxon>Leptospira</taxon>
    </lineage>
</organism>
<dbReference type="AlphaFoldDB" id="A0A4Z1ACL0"/>
<proteinExistence type="predicted"/>
<reference evidence="2" key="1">
    <citation type="journal article" date="2019" name="PLoS Negl. Trop. Dis.">
        <title>Revisiting the worldwide diversity of Leptospira species in the environment.</title>
        <authorList>
            <person name="Vincent A.T."/>
            <person name="Schiettekatte O."/>
            <person name="Bourhy P."/>
            <person name="Veyrier F.J."/>
            <person name="Picardeau M."/>
        </authorList>
    </citation>
    <scope>NUCLEOTIDE SEQUENCE [LARGE SCALE GENOMIC DNA]</scope>
    <source>
        <strain evidence="2">201702422</strain>
    </source>
</reference>
<dbReference type="EMBL" id="RQGP01000013">
    <property type="protein sequence ID" value="TGL92559.1"/>
    <property type="molecule type" value="Genomic_DNA"/>
</dbReference>
<dbReference type="Proteomes" id="UP000298263">
    <property type="component" value="Unassembled WGS sequence"/>
</dbReference>
<protein>
    <submittedName>
        <fullName evidence="2">Uncharacterized protein</fullName>
    </submittedName>
</protein>
<evidence type="ECO:0000256" key="1">
    <source>
        <dbReference type="SAM" id="SignalP"/>
    </source>
</evidence>
<evidence type="ECO:0000313" key="2">
    <source>
        <dbReference type="EMBL" id="TGL92559.1"/>
    </source>
</evidence>
<evidence type="ECO:0000313" key="3">
    <source>
        <dbReference type="Proteomes" id="UP000298263"/>
    </source>
</evidence>
<feature type="signal peptide" evidence="1">
    <location>
        <begin position="1"/>
        <end position="19"/>
    </location>
</feature>
<gene>
    <name evidence="2" type="ORF">EHQ69_08010</name>
</gene>
<keyword evidence="3" id="KW-1185">Reference proteome</keyword>
<name>A0A4Z1ACL0_9LEPT</name>
<sequence length="115" mass="12635">MILRFILFTVAIFFCTQCASFDLAGKSYAGKPTERIQKRGIIGAGQAGQLDFSTEKVTYILPGSDVKGIGTYTVSASTVTIHDTTGGNHTFTIKEDGKILQWKGVELRRTDFPWP</sequence>
<keyword evidence="1" id="KW-0732">Signal</keyword>
<comment type="caution">
    <text evidence="2">The sequence shown here is derived from an EMBL/GenBank/DDBJ whole genome shotgun (WGS) entry which is preliminary data.</text>
</comment>
<accession>A0A4Z1ACL0</accession>